<dbReference type="SUPFAM" id="SSF53756">
    <property type="entry name" value="UDP-Glycosyltransferase/glycogen phosphorylase"/>
    <property type="match status" value="1"/>
</dbReference>
<dbReference type="InterPro" id="IPR001296">
    <property type="entry name" value="Glyco_trans_1"/>
</dbReference>
<name>A0A3Q9UQQ1_9MICO</name>
<dbReference type="Proteomes" id="UP000285317">
    <property type="component" value="Chromosome"/>
</dbReference>
<dbReference type="InterPro" id="IPR028098">
    <property type="entry name" value="Glyco_trans_4-like_N"/>
</dbReference>
<dbReference type="GO" id="GO:0016757">
    <property type="term" value="F:glycosyltransferase activity"/>
    <property type="evidence" value="ECO:0007669"/>
    <property type="project" value="UniProtKB-KW"/>
</dbReference>
<evidence type="ECO:0000259" key="3">
    <source>
        <dbReference type="Pfam" id="PF00534"/>
    </source>
</evidence>
<dbReference type="AlphaFoldDB" id="A0A3Q9UQQ1"/>
<evidence type="ECO:0000313" key="6">
    <source>
        <dbReference type="Proteomes" id="UP000285317"/>
    </source>
</evidence>
<keyword evidence="1" id="KW-0328">Glycosyltransferase</keyword>
<protein>
    <submittedName>
        <fullName evidence="5">Uncharacterized protein</fullName>
    </submittedName>
</protein>
<evidence type="ECO:0000256" key="1">
    <source>
        <dbReference type="ARBA" id="ARBA00022676"/>
    </source>
</evidence>
<gene>
    <name evidence="5" type="ORF">C1I64_03310</name>
</gene>
<feature type="domain" description="Glycosyl transferase family 1" evidence="3">
    <location>
        <begin position="213"/>
        <end position="370"/>
    </location>
</feature>
<dbReference type="KEGG" id="rfs:C1I64_03310"/>
<proteinExistence type="predicted"/>
<feature type="domain" description="Glycosyltransferase subfamily 4-like N-terminal" evidence="4">
    <location>
        <begin position="22"/>
        <end position="192"/>
    </location>
</feature>
<dbReference type="PANTHER" id="PTHR12526:SF510">
    <property type="entry name" value="D-INOSITOL 3-PHOSPHATE GLYCOSYLTRANSFERASE"/>
    <property type="match status" value="1"/>
</dbReference>
<evidence type="ECO:0000259" key="4">
    <source>
        <dbReference type="Pfam" id="PF13439"/>
    </source>
</evidence>
<evidence type="ECO:0000256" key="2">
    <source>
        <dbReference type="ARBA" id="ARBA00022679"/>
    </source>
</evidence>
<dbReference type="Gene3D" id="3.40.50.2000">
    <property type="entry name" value="Glycogen Phosphorylase B"/>
    <property type="match status" value="2"/>
</dbReference>
<evidence type="ECO:0000313" key="5">
    <source>
        <dbReference type="EMBL" id="AZZ51166.1"/>
    </source>
</evidence>
<sequence>MTSTRRWLVATTEYAGLTPYTGGIGRGFASLLPALVRAGVEVDLVVLSCDPPLDGFDPEGVRILEYVRLRRRPAIGRLLQRALHLRALVRRTRYDAIFLAEWEGLGALLPRHAPLVTNLATGYRIADWIAGGSARGRTLRTRLLIGLQKRLETRQMRRSRGLVPISRAVRDWYSTRIPELPPSVVVRNCIDVPTVQRSARSGDLPDGWPPGPGPVVLFLSRIERRKGVETAVHAFEALARTRPDVSFVFAGAFCFLEPTEAELLGMVADEHRERFTFLGHVGGDEVFAAIRAATVVTCPSRWEGFGNAALEVKAVGTPLVATTGSGFDDFCEDGVDALMVPRDDRSALSEAIGRLLDEPELRERLTDRAARGIHAFTADAVAPDLLAAAQQLLEGNGRAIGGAIGGAMASSEHR</sequence>
<reference evidence="5 6" key="1">
    <citation type="submission" date="2018-03" db="EMBL/GenBank/DDBJ databases">
        <title>Bacteriophage NCPPB3778 and a type I-E CRISPR drive the evolution of the US Biological Select Agent, Rathayibacter toxicus.</title>
        <authorList>
            <person name="Davis E.W.II."/>
            <person name="Tabima J.F."/>
            <person name="Weisberg A.J."/>
            <person name="Dantas Lopes L."/>
            <person name="Wiseman M.S."/>
            <person name="Wiseman M.S."/>
            <person name="Pupko T."/>
            <person name="Belcher M.S."/>
            <person name="Sechler A.J."/>
            <person name="Tancos M.A."/>
            <person name="Schroeder B.K."/>
            <person name="Murray T.D."/>
            <person name="Luster D.G."/>
            <person name="Schneider W.L."/>
            <person name="Rogers E."/>
            <person name="Andreote F.D."/>
            <person name="Grunwald N.J."/>
            <person name="Putnam M.L."/>
            <person name="Chang J.H."/>
        </authorList>
    </citation>
    <scope>NUCLEOTIDE SEQUENCE [LARGE SCALE GENOMIC DNA]</scope>
    <source>
        <strain evidence="5 6">DSM 15932</strain>
    </source>
</reference>
<dbReference type="Pfam" id="PF13439">
    <property type="entry name" value="Glyco_transf_4"/>
    <property type="match status" value="1"/>
</dbReference>
<dbReference type="PANTHER" id="PTHR12526">
    <property type="entry name" value="GLYCOSYLTRANSFERASE"/>
    <property type="match status" value="1"/>
</dbReference>
<dbReference type="RefSeq" id="WP_127886200.1">
    <property type="nucleotide sequence ID" value="NZ_CP028137.1"/>
</dbReference>
<dbReference type="Pfam" id="PF00534">
    <property type="entry name" value="Glycos_transf_1"/>
    <property type="match status" value="1"/>
</dbReference>
<dbReference type="CDD" id="cd03801">
    <property type="entry name" value="GT4_PimA-like"/>
    <property type="match status" value="1"/>
</dbReference>
<organism evidence="5 6">
    <name type="scientific">Rathayibacter festucae DSM 15932</name>
    <dbReference type="NCBI Taxonomy" id="1328866"/>
    <lineage>
        <taxon>Bacteria</taxon>
        <taxon>Bacillati</taxon>
        <taxon>Actinomycetota</taxon>
        <taxon>Actinomycetes</taxon>
        <taxon>Micrococcales</taxon>
        <taxon>Microbacteriaceae</taxon>
        <taxon>Rathayibacter</taxon>
    </lineage>
</organism>
<dbReference type="EMBL" id="CP028137">
    <property type="protein sequence ID" value="AZZ51166.1"/>
    <property type="molecule type" value="Genomic_DNA"/>
</dbReference>
<accession>A0A3Q9UQQ1</accession>
<keyword evidence="2" id="KW-0808">Transferase</keyword>